<organism evidence="1">
    <name type="scientific">marine sediment metagenome</name>
    <dbReference type="NCBI Taxonomy" id="412755"/>
    <lineage>
        <taxon>unclassified sequences</taxon>
        <taxon>metagenomes</taxon>
        <taxon>ecological metagenomes</taxon>
    </lineage>
</organism>
<gene>
    <name evidence="1" type="ORF">S01H4_26556</name>
</gene>
<evidence type="ECO:0000313" key="1">
    <source>
        <dbReference type="EMBL" id="GAG85857.1"/>
    </source>
</evidence>
<dbReference type="EMBL" id="BART01012828">
    <property type="protein sequence ID" value="GAG85857.1"/>
    <property type="molecule type" value="Genomic_DNA"/>
</dbReference>
<proteinExistence type="predicted"/>
<accession>X1BXI9</accession>
<dbReference type="PROSITE" id="PS51257">
    <property type="entry name" value="PROKAR_LIPOPROTEIN"/>
    <property type="match status" value="1"/>
</dbReference>
<feature type="non-terminal residue" evidence="1">
    <location>
        <position position="61"/>
    </location>
</feature>
<protein>
    <submittedName>
        <fullName evidence="1">Uncharacterized protein</fullName>
    </submittedName>
</protein>
<name>X1BXI9_9ZZZZ</name>
<sequence length="61" mass="6907">MKAVIRILFLCGIIVFTAFGCEKDNSFINTTKNAEIIDFIPEKCYCCWGWVIKVGSDTIKV</sequence>
<reference evidence="1" key="1">
    <citation type="journal article" date="2014" name="Front. Microbiol.">
        <title>High frequency of phylogenetically diverse reductive dehalogenase-homologous genes in deep subseafloor sedimentary metagenomes.</title>
        <authorList>
            <person name="Kawai M."/>
            <person name="Futagami T."/>
            <person name="Toyoda A."/>
            <person name="Takaki Y."/>
            <person name="Nishi S."/>
            <person name="Hori S."/>
            <person name="Arai W."/>
            <person name="Tsubouchi T."/>
            <person name="Morono Y."/>
            <person name="Uchiyama I."/>
            <person name="Ito T."/>
            <person name="Fujiyama A."/>
            <person name="Inagaki F."/>
            <person name="Takami H."/>
        </authorList>
    </citation>
    <scope>NUCLEOTIDE SEQUENCE</scope>
    <source>
        <strain evidence="1">Expedition CK06-06</strain>
    </source>
</reference>
<dbReference type="AlphaFoldDB" id="X1BXI9"/>
<comment type="caution">
    <text evidence="1">The sequence shown here is derived from an EMBL/GenBank/DDBJ whole genome shotgun (WGS) entry which is preliminary data.</text>
</comment>